<comment type="caution">
    <text evidence="1">The sequence shown here is derived from an EMBL/GenBank/DDBJ whole genome shotgun (WGS) entry which is preliminary data.</text>
</comment>
<protein>
    <submittedName>
        <fullName evidence="1">Uncharacterized protein</fullName>
    </submittedName>
</protein>
<name>A0A1F8ETA1_9BACT</name>
<evidence type="ECO:0000313" key="1">
    <source>
        <dbReference type="EMBL" id="OGN04095.1"/>
    </source>
</evidence>
<reference evidence="1 2" key="1">
    <citation type="journal article" date="2016" name="Nat. Commun.">
        <title>Thousands of microbial genomes shed light on interconnected biogeochemical processes in an aquifer system.</title>
        <authorList>
            <person name="Anantharaman K."/>
            <person name="Brown C.T."/>
            <person name="Hug L.A."/>
            <person name="Sharon I."/>
            <person name="Castelle C.J."/>
            <person name="Probst A.J."/>
            <person name="Thomas B.C."/>
            <person name="Singh A."/>
            <person name="Wilkins M.J."/>
            <person name="Karaoz U."/>
            <person name="Brodie E.L."/>
            <person name="Williams K.H."/>
            <person name="Hubbard S.S."/>
            <person name="Banfield J.F."/>
        </authorList>
    </citation>
    <scope>NUCLEOTIDE SEQUENCE [LARGE SCALE GENOMIC DNA]</scope>
</reference>
<dbReference type="AlphaFoldDB" id="A0A1F8ETA1"/>
<sequence>MITGSAIIYAGGGGGGGTTGEGQGSQAGGSGVVIVSWVTANFGANTCAGATPTINGANTYCKFDSVGNWTFTLVSLPTPTPTPTPQPDPNTTLLESILSESQSIQGILDSVLAFLTSNLNDLLSGIKLQIDKLSFDEDSFLKVTGKLSSTWEIGTAEGHGFLVTTDVATLSTKNETSVLLIQNPLSSGKTMRLNKLLIGTSSQQSNTLRIYRNPLVASTGTARDINALNTGGSSVMQAFKFPTISTKGSELDSLIISSSGREIDYGLGFYIQPGESVLMTLQASVVNSDNTISVDWLEE</sequence>
<evidence type="ECO:0000313" key="2">
    <source>
        <dbReference type="Proteomes" id="UP000177507"/>
    </source>
</evidence>
<proteinExistence type="predicted"/>
<dbReference type="EMBL" id="MGJI01000025">
    <property type="protein sequence ID" value="OGN04095.1"/>
    <property type="molecule type" value="Genomic_DNA"/>
</dbReference>
<dbReference type="Proteomes" id="UP000177507">
    <property type="component" value="Unassembled WGS sequence"/>
</dbReference>
<gene>
    <name evidence="1" type="ORF">A2831_02170</name>
</gene>
<organism evidence="1 2">
    <name type="scientific">Candidatus Yanofskybacteria bacterium RIFCSPHIGHO2_01_FULL_44_17</name>
    <dbReference type="NCBI Taxonomy" id="1802668"/>
    <lineage>
        <taxon>Bacteria</taxon>
        <taxon>Candidatus Yanofskyibacteriota</taxon>
    </lineage>
</organism>
<accession>A0A1F8ETA1</accession>